<evidence type="ECO:0000313" key="2">
    <source>
        <dbReference type="EMBL" id="EFX73883.1"/>
    </source>
</evidence>
<evidence type="ECO:0000256" key="1">
    <source>
        <dbReference type="SAM" id="MobiDB-lite"/>
    </source>
</evidence>
<organism evidence="2 3">
    <name type="scientific">Daphnia pulex</name>
    <name type="common">Water flea</name>
    <dbReference type="NCBI Taxonomy" id="6669"/>
    <lineage>
        <taxon>Eukaryota</taxon>
        <taxon>Metazoa</taxon>
        <taxon>Ecdysozoa</taxon>
        <taxon>Arthropoda</taxon>
        <taxon>Crustacea</taxon>
        <taxon>Branchiopoda</taxon>
        <taxon>Diplostraca</taxon>
        <taxon>Cladocera</taxon>
        <taxon>Anomopoda</taxon>
        <taxon>Daphniidae</taxon>
        <taxon>Daphnia</taxon>
    </lineage>
</organism>
<dbReference type="Proteomes" id="UP000000305">
    <property type="component" value="Unassembled WGS sequence"/>
</dbReference>
<name>E9H320_DAPPU</name>
<dbReference type="InParanoid" id="E9H320"/>
<dbReference type="AlphaFoldDB" id="E9H320"/>
<evidence type="ECO:0000313" key="3">
    <source>
        <dbReference type="Proteomes" id="UP000000305"/>
    </source>
</evidence>
<keyword evidence="3" id="KW-1185">Reference proteome</keyword>
<sequence length="222" mass="25419">MSDIDCWVQQDPDTPLEDETTGPDMINLVEEQHDVDIQHEEDQPMNVLEPADEPPNLDMEIGDDHQVVELENLPLPQNAQRGLEDNALLPEVIEPLDQHDTEQENALRRSDRTPKYSARYQEFRRSLGLTTLIDHFKIKHATALFTESFEPQSYKEALESEHIPASISGGDYRLKLEPQLGYDVQHPQKAVLIKESPLVFHSDFLSIIVQLNRKIFANAMTD</sequence>
<dbReference type="EMBL" id="GL732587">
    <property type="protein sequence ID" value="EFX73883.1"/>
    <property type="molecule type" value="Genomic_DNA"/>
</dbReference>
<dbReference type="HOGENOM" id="CLU_1246502_0_0_1"/>
<protein>
    <submittedName>
        <fullName evidence="2">Uncharacterized protein</fullName>
    </submittedName>
</protein>
<gene>
    <name evidence="2" type="ORF">DAPPUDRAFT_324884</name>
</gene>
<dbReference type="OrthoDB" id="6347586at2759"/>
<dbReference type="KEGG" id="dpx:DAPPUDRAFT_324884"/>
<feature type="region of interest" description="Disordered" evidence="1">
    <location>
        <begin position="1"/>
        <end position="22"/>
    </location>
</feature>
<proteinExistence type="predicted"/>
<accession>E9H320</accession>
<reference evidence="2 3" key="1">
    <citation type="journal article" date="2011" name="Science">
        <title>The ecoresponsive genome of Daphnia pulex.</title>
        <authorList>
            <person name="Colbourne J.K."/>
            <person name="Pfrender M.E."/>
            <person name="Gilbert D."/>
            <person name="Thomas W.K."/>
            <person name="Tucker A."/>
            <person name="Oakley T.H."/>
            <person name="Tokishita S."/>
            <person name="Aerts A."/>
            <person name="Arnold G.J."/>
            <person name="Basu M.K."/>
            <person name="Bauer D.J."/>
            <person name="Caceres C.E."/>
            <person name="Carmel L."/>
            <person name="Casola C."/>
            <person name="Choi J.H."/>
            <person name="Detter J.C."/>
            <person name="Dong Q."/>
            <person name="Dusheyko S."/>
            <person name="Eads B.D."/>
            <person name="Frohlich T."/>
            <person name="Geiler-Samerotte K.A."/>
            <person name="Gerlach D."/>
            <person name="Hatcher P."/>
            <person name="Jogdeo S."/>
            <person name="Krijgsveld J."/>
            <person name="Kriventseva E.V."/>
            <person name="Kultz D."/>
            <person name="Laforsch C."/>
            <person name="Lindquist E."/>
            <person name="Lopez J."/>
            <person name="Manak J.R."/>
            <person name="Muller J."/>
            <person name="Pangilinan J."/>
            <person name="Patwardhan R.P."/>
            <person name="Pitluck S."/>
            <person name="Pritham E.J."/>
            <person name="Rechtsteiner A."/>
            <person name="Rho M."/>
            <person name="Rogozin I.B."/>
            <person name="Sakarya O."/>
            <person name="Salamov A."/>
            <person name="Schaack S."/>
            <person name="Shapiro H."/>
            <person name="Shiga Y."/>
            <person name="Skalitzky C."/>
            <person name="Smith Z."/>
            <person name="Souvorov A."/>
            <person name="Sung W."/>
            <person name="Tang Z."/>
            <person name="Tsuchiya D."/>
            <person name="Tu H."/>
            <person name="Vos H."/>
            <person name="Wang M."/>
            <person name="Wolf Y.I."/>
            <person name="Yamagata H."/>
            <person name="Yamada T."/>
            <person name="Ye Y."/>
            <person name="Shaw J.R."/>
            <person name="Andrews J."/>
            <person name="Crease T.J."/>
            <person name="Tang H."/>
            <person name="Lucas S.M."/>
            <person name="Robertson H.M."/>
            <person name="Bork P."/>
            <person name="Koonin E.V."/>
            <person name="Zdobnov E.M."/>
            <person name="Grigoriev I.V."/>
            <person name="Lynch M."/>
            <person name="Boore J.L."/>
        </authorList>
    </citation>
    <scope>NUCLEOTIDE SEQUENCE [LARGE SCALE GENOMIC DNA]</scope>
</reference>